<reference evidence="2 3" key="1">
    <citation type="submission" date="2018-10" db="EMBL/GenBank/DDBJ databases">
        <title>Genome assembly for a Yunnan-Guizhou Plateau 3E fish, Anabarilius grahami (Regan), and its evolutionary and genetic applications.</title>
        <authorList>
            <person name="Jiang W."/>
        </authorList>
    </citation>
    <scope>NUCLEOTIDE SEQUENCE [LARGE SCALE GENOMIC DNA]</scope>
    <source>
        <strain evidence="2">AG-KIZ</strain>
        <tissue evidence="2">Muscle</tissue>
    </source>
</reference>
<organism evidence="2 3">
    <name type="scientific">Anabarilius grahami</name>
    <name type="common">Kanglang fish</name>
    <name type="synonym">Barilius grahami</name>
    <dbReference type="NCBI Taxonomy" id="495550"/>
    <lineage>
        <taxon>Eukaryota</taxon>
        <taxon>Metazoa</taxon>
        <taxon>Chordata</taxon>
        <taxon>Craniata</taxon>
        <taxon>Vertebrata</taxon>
        <taxon>Euteleostomi</taxon>
        <taxon>Actinopterygii</taxon>
        <taxon>Neopterygii</taxon>
        <taxon>Teleostei</taxon>
        <taxon>Ostariophysi</taxon>
        <taxon>Cypriniformes</taxon>
        <taxon>Xenocyprididae</taxon>
        <taxon>Xenocypridinae</taxon>
        <taxon>Xenocypridinae incertae sedis</taxon>
        <taxon>Anabarilius</taxon>
    </lineage>
</organism>
<proteinExistence type="predicted"/>
<evidence type="ECO:0000313" key="2">
    <source>
        <dbReference type="EMBL" id="ROL43224.1"/>
    </source>
</evidence>
<evidence type="ECO:0000313" key="3">
    <source>
        <dbReference type="Proteomes" id="UP000281406"/>
    </source>
</evidence>
<sequence length="238" mass="26323">MASLFSRLPQKSKSQMMTVLQELRGECFPSFAALPFLVILLFSLPVAIAPIWIAALPRPRFPSSARLSKKALPAFFLSSFLLDISPHPLSLALLVLLAVYFSLSPTLLSGKCRSFPDKFLEDWKRSKASGDHQESSAKKCVGMPEVYRSAVIEVYLIIRKETGERETLNSNSDAQRMEMGVCVCAGTVRALRQVEQMDTKVCQAANSSTDFFIETASSKSLRLSLHYYPAGEPGPELP</sequence>
<dbReference type="Proteomes" id="UP000281406">
    <property type="component" value="Unassembled WGS sequence"/>
</dbReference>
<keyword evidence="3" id="KW-1185">Reference proteome</keyword>
<accession>A0A3N0YAW8</accession>
<evidence type="ECO:0000256" key="1">
    <source>
        <dbReference type="SAM" id="Phobius"/>
    </source>
</evidence>
<feature type="transmembrane region" description="Helical" evidence="1">
    <location>
        <begin position="74"/>
        <end position="103"/>
    </location>
</feature>
<gene>
    <name evidence="2" type="ORF">DPX16_17045</name>
</gene>
<feature type="transmembrane region" description="Helical" evidence="1">
    <location>
        <begin position="31"/>
        <end position="53"/>
    </location>
</feature>
<dbReference type="EMBL" id="RJVU01048406">
    <property type="protein sequence ID" value="ROL43224.1"/>
    <property type="molecule type" value="Genomic_DNA"/>
</dbReference>
<keyword evidence="1" id="KW-0812">Transmembrane</keyword>
<keyword evidence="1" id="KW-1133">Transmembrane helix</keyword>
<comment type="caution">
    <text evidence="2">The sequence shown here is derived from an EMBL/GenBank/DDBJ whole genome shotgun (WGS) entry which is preliminary data.</text>
</comment>
<name>A0A3N0YAW8_ANAGA</name>
<dbReference type="AlphaFoldDB" id="A0A3N0YAW8"/>
<keyword evidence="1" id="KW-0472">Membrane</keyword>
<protein>
    <submittedName>
        <fullName evidence="2">Uncharacterized protein</fullName>
    </submittedName>
</protein>